<dbReference type="EMBL" id="MT460516">
    <property type="protein sequence ID" value="QKN85430.1"/>
    <property type="molecule type" value="Genomic_DNA"/>
</dbReference>
<evidence type="ECO:0000313" key="3">
    <source>
        <dbReference type="Proteomes" id="UP000509440"/>
    </source>
</evidence>
<sequence>MARFIMLVVIVVLMALGYAMRTLYPTEYP</sequence>
<proteinExistence type="predicted"/>
<gene>
    <name evidence="2" type="ORF">QUINN_210</name>
    <name evidence="1" type="ORF">QUINN_8</name>
</gene>
<accession>A0A6M9Z388</accession>
<name>A0A6M9Z388_9CAUD</name>
<reference evidence="1 3" key="1">
    <citation type="submission" date="2020-05" db="EMBL/GenBank/DDBJ databases">
        <authorList>
            <person name="Woodside B."/>
            <person name="Quinn D."/>
            <person name="Broussard G.W."/>
        </authorList>
    </citation>
    <scope>NUCLEOTIDE SEQUENCE [LARGE SCALE GENOMIC DNA]</scope>
</reference>
<evidence type="ECO:0000313" key="2">
    <source>
        <dbReference type="EMBL" id="QKN85430.1"/>
    </source>
</evidence>
<protein>
    <submittedName>
        <fullName evidence="1">Uncharacterized protein</fullName>
    </submittedName>
</protein>
<evidence type="ECO:0000313" key="1">
    <source>
        <dbReference type="EMBL" id="QKN85250.1"/>
    </source>
</evidence>
<keyword evidence="3" id="KW-1185">Reference proteome</keyword>
<dbReference type="EMBL" id="MT460516">
    <property type="protein sequence ID" value="QKN85250.1"/>
    <property type="molecule type" value="Genomic_DNA"/>
</dbReference>
<organism evidence="1 3">
    <name type="scientific">Vibrio phage Quinn</name>
    <dbReference type="NCBI Taxonomy" id="2736265"/>
    <lineage>
        <taxon>Viruses</taxon>
        <taxon>Duplodnaviria</taxon>
        <taxon>Heunggongvirae</taxon>
        <taxon>Uroviricota</taxon>
        <taxon>Caudoviricetes</taxon>
        <taxon>Demerecviridae</taxon>
        <taxon>Ermolyevavirinae</taxon>
        <taxon>Thalassavirus</taxon>
        <taxon>Thalassavirus quinn</taxon>
    </lineage>
</organism>
<dbReference type="Proteomes" id="UP000509440">
    <property type="component" value="Segment"/>
</dbReference>